<dbReference type="SUPFAM" id="SSF52402">
    <property type="entry name" value="Adenine nucleotide alpha hydrolases-like"/>
    <property type="match status" value="1"/>
</dbReference>
<evidence type="ECO:0000313" key="13">
    <source>
        <dbReference type="Proteomes" id="UP000004088"/>
    </source>
</evidence>
<feature type="binding site" evidence="10">
    <location>
        <position position="279"/>
    </location>
    <ligand>
        <name>FAD</name>
        <dbReference type="ChEBI" id="CHEBI:57692"/>
    </ligand>
</feature>
<dbReference type="GO" id="GO:0050660">
    <property type="term" value="F:flavin adenine dinucleotide binding"/>
    <property type="evidence" value="ECO:0007669"/>
    <property type="project" value="InterPro"/>
</dbReference>
<dbReference type="PANTHER" id="PTHR43153:SF1">
    <property type="entry name" value="ELECTRON TRANSFER FLAVOPROTEIN SUBUNIT ALPHA, MITOCHONDRIAL"/>
    <property type="match status" value="1"/>
</dbReference>
<evidence type="ECO:0000256" key="8">
    <source>
        <dbReference type="ARBA" id="ARBA00068674"/>
    </source>
</evidence>
<dbReference type="GO" id="GO:0033539">
    <property type="term" value="P:fatty acid beta-oxidation using acyl-CoA dehydrogenase"/>
    <property type="evidence" value="ECO:0007669"/>
    <property type="project" value="TreeGrafter"/>
</dbReference>
<dbReference type="Pfam" id="PF01012">
    <property type="entry name" value="ETF"/>
    <property type="match status" value="1"/>
</dbReference>
<dbReference type="FunFam" id="3.40.50.1220:FF:000001">
    <property type="entry name" value="Electron transfer flavoprotein, alpha subunit"/>
    <property type="match status" value="1"/>
</dbReference>
<dbReference type="InterPro" id="IPR033947">
    <property type="entry name" value="ETF_alpha_N"/>
</dbReference>
<keyword evidence="4" id="KW-0285">Flavoprotein</keyword>
<feature type="binding site" evidence="10">
    <location>
        <position position="201"/>
    </location>
    <ligand>
        <name>FAD</name>
        <dbReference type="ChEBI" id="CHEBI:57692"/>
    </ligand>
</feature>
<dbReference type="EMBL" id="AEWV01000029">
    <property type="protein sequence ID" value="EGC16951.1"/>
    <property type="molecule type" value="Genomic_DNA"/>
</dbReference>
<dbReference type="InterPro" id="IPR014731">
    <property type="entry name" value="ETF_asu_C"/>
</dbReference>
<dbReference type="InterPro" id="IPR001308">
    <property type="entry name" value="ETF_a/FixB"/>
</dbReference>
<reference evidence="12 13" key="1">
    <citation type="submission" date="2011-01" db="EMBL/GenBank/DDBJ databases">
        <authorList>
            <person name="Muzny D."/>
            <person name="Qin X."/>
            <person name="Deng J."/>
            <person name="Jiang H."/>
            <person name="Liu Y."/>
            <person name="Qu J."/>
            <person name="Song X.-Z."/>
            <person name="Zhang L."/>
            <person name="Thornton R."/>
            <person name="Coyle M."/>
            <person name="Francisco L."/>
            <person name="Jackson L."/>
            <person name="Javaid M."/>
            <person name="Korchina V."/>
            <person name="Kovar C."/>
            <person name="Mata R."/>
            <person name="Mathew T."/>
            <person name="Ngo R."/>
            <person name="Nguyen L."/>
            <person name="Nguyen N."/>
            <person name="Okwuonu G."/>
            <person name="Ongeri F."/>
            <person name="Pham C."/>
            <person name="Simmons D."/>
            <person name="Wilczek-Boney K."/>
            <person name="Hale W."/>
            <person name="Jakkamsetti A."/>
            <person name="Pham P."/>
            <person name="Ruth R."/>
            <person name="San Lucas F."/>
            <person name="Warren J."/>
            <person name="Zhang J."/>
            <person name="Zhao Z."/>
            <person name="Zhou C."/>
            <person name="Zhu D."/>
            <person name="Lee S."/>
            <person name="Bess C."/>
            <person name="Blankenburg K."/>
            <person name="Forbes L."/>
            <person name="Fu Q."/>
            <person name="Gubbala S."/>
            <person name="Hirani K."/>
            <person name="Jayaseelan J.C."/>
            <person name="Lara F."/>
            <person name="Munidasa M."/>
            <person name="Palculict T."/>
            <person name="Patil S."/>
            <person name="Pu L.-L."/>
            <person name="Saada N."/>
            <person name="Tang L."/>
            <person name="Weissenberger G."/>
            <person name="Zhu Y."/>
            <person name="Hemphill L."/>
            <person name="Shang Y."/>
            <person name="Youmans B."/>
            <person name="Ayvaz T."/>
            <person name="Ross M."/>
            <person name="Santibanez J."/>
            <person name="Aqrawi P."/>
            <person name="Gross S."/>
            <person name="Joshi V."/>
            <person name="Fowler G."/>
            <person name="Nazareth L."/>
            <person name="Reid J."/>
            <person name="Worley K."/>
            <person name="Petrosino J."/>
            <person name="Highlander S."/>
            <person name="Gibbs R."/>
        </authorList>
    </citation>
    <scope>NUCLEOTIDE SEQUENCE [LARGE SCALE GENOMIC DNA]</scope>
    <source>
        <strain evidence="12 13">ATCC 33394</strain>
    </source>
</reference>
<evidence type="ECO:0000256" key="1">
    <source>
        <dbReference type="ARBA" id="ARBA00005817"/>
    </source>
</evidence>
<evidence type="ECO:0000256" key="4">
    <source>
        <dbReference type="ARBA" id="ARBA00022630"/>
    </source>
</evidence>
<evidence type="ECO:0000256" key="3">
    <source>
        <dbReference type="ARBA" id="ARBA00022448"/>
    </source>
</evidence>
<dbReference type="PROSITE" id="PS00696">
    <property type="entry name" value="ETF_ALPHA"/>
    <property type="match status" value="1"/>
</dbReference>
<name>F0F0J7_9NEIS</name>
<comment type="similarity">
    <text evidence="1">Belongs to the ETF alpha-subunit/FixB family.</text>
</comment>
<dbReference type="Gene3D" id="3.40.50.1220">
    <property type="entry name" value="TPP-binding domain"/>
    <property type="match status" value="1"/>
</dbReference>
<comment type="cofactor">
    <cofactor evidence="10">
        <name>FAD</name>
        <dbReference type="ChEBI" id="CHEBI:57692"/>
    </cofactor>
    <text evidence="10">Binds 1 FAD per dimer.</text>
</comment>
<dbReference type="PANTHER" id="PTHR43153">
    <property type="entry name" value="ELECTRON TRANSFER FLAVOPROTEIN ALPHA"/>
    <property type="match status" value="1"/>
</dbReference>
<dbReference type="Pfam" id="PF00766">
    <property type="entry name" value="ETF_alpha"/>
    <property type="match status" value="1"/>
</dbReference>
<keyword evidence="13" id="KW-1185">Reference proteome</keyword>
<dbReference type="RefSeq" id="WP_003783409.1">
    <property type="nucleotide sequence ID" value="NZ_GL870929.1"/>
</dbReference>
<proteinExistence type="inferred from homology"/>
<feature type="domain" description="Electron transfer flavoprotein alpha/beta-subunit N-terminal" evidence="11">
    <location>
        <begin position="3"/>
        <end position="181"/>
    </location>
</feature>
<comment type="function">
    <text evidence="7">The electron transfer flavoprotein serves as a specific electron acceptor for other dehydrogenases. It transfers the electrons to the main respiratory chain via ETF-ubiquinone oxidoreductase (ETF dehydrogenase).</text>
</comment>
<organism evidence="12 13">
    <name type="scientific">Kingella denitrificans ATCC 33394</name>
    <dbReference type="NCBI Taxonomy" id="888741"/>
    <lineage>
        <taxon>Bacteria</taxon>
        <taxon>Pseudomonadati</taxon>
        <taxon>Pseudomonadota</taxon>
        <taxon>Betaproteobacteria</taxon>
        <taxon>Neisseriales</taxon>
        <taxon>Neisseriaceae</taxon>
        <taxon>Kingella</taxon>
    </lineage>
</organism>
<dbReference type="Proteomes" id="UP000004088">
    <property type="component" value="Unassembled WGS sequence"/>
</dbReference>
<feature type="binding site" evidence="10">
    <location>
        <begin position="241"/>
        <end position="245"/>
    </location>
    <ligand>
        <name>FAD</name>
        <dbReference type="ChEBI" id="CHEBI:57692"/>
    </ligand>
</feature>
<evidence type="ECO:0000256" key="9">
    <source>
        <dbReference type="ARBA" id="ARBA00079299"/>
    </source>
</evidence>
<evidence type="ECO:0000256" key="7">
    <source>
        <dbReference type="ARBA" id="ARBA00025649"/>
    </source>
</evidence>
<comment type="caution">
    <text evidence="12">The sequence shown here is derived from an EMBL/GenBank/DDBJ whole genome shotgun (WGS) entry which is preliminary data.</text>
</comment>
<dbReference type="STRING" id="888741.HMPREF9098_1632"/>
<feature type="binding site" evidence="10">
    <location>
        <begin position="258"/>
        <end position="265"/>
    </location>
    <ligand>
        <name>FAD</name>
        <dbReference type="ChEBI" id="CHEBI:57692"/>
    </ligand>
</feature>
<keyword evidence="6" id="KW-0249">Electron transport</keyword>
<accession>F0F0J7</accession>
<dbReference type="GO" id="GO:0009055">
    <property type="term" value="F:electron transfer activity"/>
    <property type="evidence" value="ECO:0007669"/>
    <property type="project" value="InterPro"/>
</dbReference>
<dbReference type="InterPro" id="IPR018206">
    <property type="entry name" value="ETF_asu_C_CS"/>
</dbReference>
<evidence type="ECO:0000259" key="11">
    <source>
        <dbReference type="SMART" id="SM00893"/>
    </source>
</evidence>
<evidence type="ECO:0000256" key="6">
    <source>
        <dbReference type="ARBA" id="ARBA00022982"/>
    </source>
</evidence>
<dbReference type="InterPro" id="IPR014730">
    <property type="entry name" value="ETF_a/b_N"/>
</dbReference>
<dbReference type="InterPro" id="IPR014729">
    <property type="entry name" value="Rossmann-like_a/b/a_fold"/>
</dbReference>
<gene>
    <name evidence="12" type="primary">etfA</name>
    <name evidence="12" type="ORF">HMPREF9098_1632</name>
</gene>
<evidence type="ECO:0000256" key="10">
    <source>
        <dbReference type="PIRSR" id="PIRSR000089-1"/>
    </source>
</evidence>
<dbReference type="SMART" id="SM00893">
    <property type="entry name" value="ETF"/>
    <property type="match status" value="1"/>
</dbReference>
<dbReference type="AlphaFoldDB" id="F0F0J7"/>
<comment type="subunit">
    <text evidence="2">Heterodimer of an alpha and a beta subunit.</text>
</comment>
<evidence type="ECO:0000313" key="12">
    <source>
        <dbReference type="EMBL" id="EGC16951.1"/>
    </source>
</evidence>
<dbReference type="InterPro" id="IPR029035">
    <property type="entry name" value="DHS-like_NAD/FAD-binding_dom"/>
</dbReference>
<dbReference type="FunFam" id="3.40.50.620:FF:000041">
    <property type="entry name" value="Electron transfer flavoprotein alpha subunit"/>
    <property type="match status" value="1"/>
</dbReference>
<protein>
    <recommendedName>
        <fullName evidence="8">Electron transfer flavoprotein subunit alpha</fullName>
    </recommendedName>
    <alternativeName>
        <fullName evidence="9">Electron transfer flavoprotein large subunit</fullName>
    </alternativeName>
</protein>
<dbReference type="PIRSF" id="PIRSF000089">
    <property type="entry name" value="Electra_flavoP_a"/>
    <property type="match status" value="1"/>
</dbReference>
<dbReference type="HOGENOM" id="CLU_034178_0_1_4"/>
<feature type="binding site" evidence="10">
    <location>
        <begin position="227"/>
        <end position="228"/>
    </location>
    <ligand>
        <name>FAD</name>
        <dbReference type="ChEBI" id="CHEBI:57692"/>
    </ligand>
</feature>
<evidence type="ECO:0000256" key="5">
    <source>
        <dbReference type="ARBA" id="ARBA00022827"/>
    </source>
</evidence>
<dbReference type="SUPFAM" id="SSF52467">
    <property type="entry name" value="DHS-like NAD/FAD-binding domain"/>
    <property type="match status" value="1"/>
</dbReference>
<evidence type="ECO:0000256" key="2">
    <source>
        <dbReference type="ARBA" id="ARBA00011355"/>
    </source>
</evidence>
<sequence>MSVLIFAEHNGEQLHQNTLHAVYAAQKLGEVHVLVAGSNVQNISEQASKIKGVSKVLHADAPHYTECLAEEIAPLMVSLAEHYTHIGAAASAVGKNIMPRVAALLDCPQISDLTEILDNQTFIRPIYAGNVFTTVQSNAKKLVLTFRTSTFGAAELGNQAAEIVSVAATPAQNLSRFVSRELTQSDRPELTQARVVVSGGRALGSAEQFNAVLTPLADVLGAAIGASRAAVDAEYAPNDSQVGQTGKIVAPELYIAVGISGAIQHVAGMQDSKTIVAINKDPDAQIFNIADYGIVGDLFEVVPQLVDALKLKQA</sequence>
<keyword evidence="3" id="KW-0813">Transport</keyword>
<dbReference type="Gene3D" id="3.40.50.620">
    <property type="entry name" value="HUPs"/>
    <property type="match status" value="1"/>
</dbReference>
<dbReference type="CDD" id="cd01715">
    <property type="entry name" value="ETF_alpha"/>
    <property type="match status" value="1"/>
</dbReference>
<keyword evidence="5 10" id="KW-0274">FAD</keyword>